<feature type="region of interest" description="Disordered" evidence="1">
    <location>
        <begin position="190"/>
        <end position="216"/>
    </location>
</feature>
<keyword evidence="3" id="KW-1185">Reference proteome</keyword>
<name>A0AAN6NE07_9PEZI</name>
<protein>
    <recommendedName>
        <fullName evidence="4">F-box domain-containing protein</fullName>
    </recommendedName>
</protein>
<dbReference type="EMBL" id="MU853764">
    <property type="protein sequence ID" value="KAK3943725.1"/>
    <property type="molecule type" value="Genomic_DNA"/>
</dbReference>
<dbReference type="AlphaFoldDB" id="A0AAN6NE07"/>
<gene>
    <name evidence="2" type="ORF">QBC46DRAFT_418992</name>
</gene>
<comment type="caution">
    <text evidence="2">The sequence shown here is derived from an EMBL/GenBank/DDBJ whole genome shotgun (WGS) entry which is preliminary data.</text>
</comment>
<organism evidence="2 3">
    <name type="scientific">Diplogelasinospora grovesii</name>
    <dbReference type="NCBI Taxonomy" id="303347"/>
    <lineage>
        <taxon>Eukaryota</taxon>
        <taxon>Fungi</taxon>
        <taxon>Dikarya</taxon>
        <taxon>Ascomycota</taxon>
        <taxon>Pezizomycotina</taxon>
        <taxon>Sordariomycetes</taxon>
        <taxon>Sordariomycetidae</taxon>
        <taxon>Sordariales</taxon>
        <taxon>Diplogelasinosporaceae</taxon>
        <taxon>Diplogelasinospora</taxon>
    </lineage>
</organism>
<feature type="region of interest" description="Disordered" evidence="1">
    <location>
        <begin position="238"/>
        <end position="258"/>
    </location>
</feature>
<evidence type="ECO:0000313" key="2">
    <source>
        <dbReference type="EMBL" id="KAK3943725.1"/>
    </source>
</evidence>
<feature type="compositionally biased region" description="Polar residues" evidence="1">
    <location>
        <begin position="240"/>
        <end position="252"/>
    </location>
</feature>
<dbReference type="Proteomes" id="UP001303473">
    <property type="component" value="Unassembled WGS sequence"/>
</dbReference>
<evidence type="ECO:0000256" key="1">
    <source>
        <dbReference type="SAM" id="MobiDB-lite"/>
    </source>
</evidence>
<reference evidence="3" key="1">
    <citation type="journal article" date="2023" name="Mol. Phylogenet. Evol.">
        <title>Genome-scale phylogeny and comparative genomics of the fungal order Sordariales.</title>
        <authorList>
            <person name="Hensen N."/>
            <person name="Bonometti L."/>
            <person name="Westerberg I."/>
            <person name="Brannstrom I.O."/>
            <person name="Guillou S."/>
            <person name="Cros-Aarteil S."/>
            <person name="Calhoun S."/>
            <person name="Haridas S."/>
            <person name="Kuo A."/>
            <person name="Mondo S."/>
            <person name="Pangilinan J."/>
            <person name="Riley R."/>
            <person name="LaButti K."/>
            <person name="Andreopoulos B."/>
            <person name="Lipzen A."/>
            <person name="Chen C."/>
            <person name="Yan M."/>
            <person name="Daum C."/>
            <person name="Ng V."/>
            <person name="Clum A."/>
            <person name="Steindorff A."/>
            <person name="Ohm R.A."/>
            <person name="Martin F."/>
            <person name="Silar P."/>
            <person name="Natvig D.O."/>
            <person name="Lalanne C."/>
            <person name="Gautier V."/>
            <person name="Ament-Velasquez S.L."/>
            <person name="Kruys A."/>
            <person name="Hutchinson M.I."/>
            <person name="Powell A.J."/>
            <person name="Barry K."/>
            <person name="Miller A.N."/>
            <person name="Grigoriev I.V."/>
            <person name="Debuchy R."/>
            <person name="Gladieux P."/>
            <person name="Hiltunen Thoren M."/>
            <person name="Johannesson H."/>
        </authorList>
    </citation>
    <scope>NUCLEOTIDE SEQUENCE [LARGE SCALE GENOMIC DNA]</scope>
    <source>
        <strain evidence="3">CBS 340.73</strain>
    </source>
</reference>
<proteinExistence type="predicted"/>
<evidence type="ECO:0008006" key="4">
    <source>
        <dbReference type="Google" id="ProtNLM"/>
    </source>
</evidence>
<evidence type="ECO:0000313" key="3">
    <source>
        <dbReference type="Proteomes" id="UP001303473"/>
    </source>
</evidence>
<accession>A0AAN6NE07</accession>
<sequence length="258" mass="28744">MPLLRLRSLGKATNRDVDRLILRLLEKDLSDQFYLSPVESPLVRFSPSWGPLTPAWARLTKNGKLTTDNTIPASFFLGDITDHDADTDRKYCLRYCDARLVMSRHLYGSPRGLPLSNLDACIDVPGSDPQGQWTQCWTAKIIDGELLLCAIHRLSRPSSSTIAFPDGSVFILGAGERHGGKYRICQHNSAPRWAVTPPTRPSPPDGRHRKNRAKQISFRDLLLREKQEADAGMTIITGAESASYNGPRSMTTEQKETG</sequence>